<organism evidence="2 3">
    <name type="scientific">Oleiphilus messinensis</name>
    <dbReference type="NCBI Taxonomy" id="141451"/>
    <lineage>
        <taxon>Bacteria</taxon>
        <taxon>Pseudomonadati</taxon>
        <taxon>Pseudomonadota</taxon>
        <taxon>Gammaproteobacteria</taxon>
        <taxon>Oceanospirillales</taxon>
        <taxon>Oleiphilaceae</taxon>
        <taxon>Oleiphilus</taxon>
    </lineage>
</organism>
<dbReference type="EMBL" id="CP021425">
    <property type="protein sequence ID" value="ARU54697.1"/>
    <property type="molecule type" value="Genomic_DNA"/>
</dbReference>
<evidence type="ECO:0000313" key="3">
    <source>
        <dbReference type="Proteomes" id="UP000196027"/>
    </source>
</evidence>
<keyword evidence="3" id="KW-1185">Reference proteome</keyword>
<feature type="transmembrane region" description="Helical" evidence="1">
    <location>
        <begin position="297"/>
        <end position="318"/>
    </location>
</feature>
<reference evidence="2 3" key="1">
    <citation type="submission" date="2017-05" db="EMBL/GenBank/DDBJ databases">
        <title>Genomic insights into alkan degradation activity of Oleiphilus messinensis.</title>
        <authorList>
            <person name="Kozyavkin S.A."/>
            <person name="Slesarev A.I."/>
            <person name="Golyshin P.N."/>
            <person name="Korzhenkov A."/>
            <person name="Golyshina O.N."/>
            <person name="Toshchakov S.V."/>
        </authorList>
    </citation>
    <scope>NUCLEOTIDE SEQUENCE [LARGE SCALE GENOMIC DNA]</scope>
    <source>
        <strain evidence="2 3">ME102</strain>
    </source>
</reference>
<feature type="transmembrane region" description="Helical" evidence="1">
    <location>
        <begin position="79"/>
        <end position="104"/>
    </location>
</feature>
<name>A0A1Y0I2K4_9GAMM</name>
<dbReference type="KEGG" id="ome:OLMES_0594"/>
<dbReference type="NCBIfam" id="NF010619">
    <property type="entry name" value="PRK14013.2-5"/>
    <property type="match status" value="1"/>
</dbReference>
<feature type="transmembrane region" description="Helical" evidence="1">
    <location>
        <begin position="171"/>
        <end position="191"/>
    </location>
</feature>
<feature type="transmembrane region" description="Helical" evidence="1">
    <location>
        <begin position="39"/>
        <end position="58"/>
    </location>
</feature>
<dbReference type="Proteomes" id="UP000196027">
    <property type="component" value="Chromosome"/>
</dbReference>
<accession>A0A1Y0I2K4</accession>
<feature type="transmembrane region" description="Helical" evidence="1">
    <location>
        <begin position="197"/>
        <end position="216"/>
    </location>
</feature>
<keyword evidence="1" id="KW-0472">Membrane</keyword>
<feature type="transmembrane region" description="Helical" evidence="1">
    <location>
        <begin position="324"/>
        <end position="343"/>
    </location>
</feature>
<feature type="transmembrane region" description="Helical" evidence="1">
    <location>
        <begin position="237"/>
        <end position="259"/>
    </location>
</feature>
<gene>
    <name evidence="2" type="ORF">OLMES_0594</name>
</gene>
<protein>
    <submittedName>
        <fullName evidence="2">Integral membrane TerC family stress response protein</fullName>
    </submittedName>
</protein>
<dbReference type="PANTHER" id="PTHR30238:SF4">
    <property type="entry name" value="SLL1022 PROTEIN"/>
    <property type="match status" value="1"/>
</dbReference>
<feature type="transmembrane region" description="Helical" evidence="1">
    <location>
        <begin position="7"/>
        <end position="27"/>
    </location>
</feature>
<sequence>MNRSHLRYFRGSFLVTITGILLAFYMGGNSAEGFSLAEGLSVMFIVAVLAVLEISLSFDNAVVNATVLKDMDEKWRRRFLTWGILIAVFGMRIIFPVLVVSVVAQINPWAALELAVSTPDEYARVMTEAHVSVMAFGGAFLMMVGLDFFLDDEKEHWIPFVEQPIVHLGKLRFAAEVITVLAIMAVAQLALPVEESRAFMISGIAGILTFTAIHKLSAFMEAREQARAAEHAAKSGAAMFLYLELLDASFSFDGVIGAFAITTDLFIIAIGLGIGAMFVRSLTILLVEKDTLAEYQYLEHGAFYAIIALATIMFLKTFVHIPEVVTGLIGAGFIAVAFVHSVMENKNAEAGQGQA</sequence>
<evidence type="ECO:0000256" key="1">
    <source>
        <dbReference type="SAM" id="Phobius"/>
    </source>
</evidence>
<dbReference type="NCBIfam" id="NF010620">
    <property type="entry name" value="PRK14013.2-6"/>
    <property type="match status" value="1"/>
</dbReference>
<evidence type="ECO:0000313" key="2">
    <source>
        <dbReference type="EMBL" id="ARU54697.1"/>
    </source>
</evidence>
<keyword evidence="1" id="KW-0812">Transmembrane</keyword>
<dbReference type="AlphaFoldDB" id="A0A1Y0I2K4"/>
<dbReference type="PANTHER" id="PTHR30238">
    <property type="entry name" value="MEMBRANE BOUND PREDICTED REDOX MODULATOR"/>
    <property type="match status" value="1"/>
</dbReference>
<feature type="transmembrane region" description="Helical" evidence="1">
    <location>
        <begin position="265"/>
        <end position="285"/>
    </location>
</feature>
<proteinExistence type="predicted"/>
<dbReference type="InterPro" id="IPR007427">
    <property type="entry name" value="DUF475"/>
</dbReference>
<keyword evidence="1" id="KW-1133">Transmembrane helix</keyword>
<dbReference type="OrthoDB" id="8533002at2"/>
<feature type="transmembrane region" description="Helical" evidence="1">
    <location>
        <begin position="129"/>
        <end position="150"/>
    </location>
</feature>
<dbReference type="RefSeq" id="WP_087459871.1">
    <property type="nucleotide sequence ID" value="NZ_CP021425.1"/>
</dbReference>
<dbReference type="NCBIfam" id="NF010613">
    <property type="entry name" value="PRK14013.1-3"/>
    <property type="match status" value="1"/>
</dbReference>
<dbReference type="Pfam" id="PF04332">
    <property type="entry name" value="DUF475"/>
    <property type="match status" value="1"/>
</dbReference>